<keyword evidence="1" id="KW-1133">Transmembrane helix</keyword>
<reference evidence="2 3" key="1">
    <citation type="submission" date="2014-04" db="EMBL/GenBank/DDBJ databases">
        <title>Draft genome sequence of Photobacterium halotolerans S2753: a solonamide, ngercheumicin and holomycin producer.</title>
        <authorList>
            <person name="Machado H.R."/>
            <person name="Gram L."/>
        </authorList>
    </citation>
    <scope>NUCLEOTIDE SEQUENCE [LARGE SCALE GENOMIC DNA]</scope>
    <source>
        <strain evidence="2 3">S2753</strain>
    </source>
</reference>
<dbReference type="Proteomes" id="UP000027192">
    <property type="component" value="Unassembled WGS sequence"/>
</dbReference>
<comment type="caution">
    <text evidence="2">The sequence shown here is derived from an EMBL/GenBank/DDBJ whole genome shotgun (WGS) entry which is preliminary data.</text>
</comment>
<keyword evidence="1" id="KW-0472">Membrane</keyword>
<dbReference type="EMBL" id="JMIB01000027">
    <property type="protein sequence ID" value="KDM90877.1"/>
    <property type="molecule type" value="Genomic_DNA"/>
</dbReference>
<evidence type="ECO:0000256" key="1">
    <source>
        <dbReference type="SAM" id="Phobius"/>
    </source>
</evidence>
<dbReference type="STRING" id="1654360.EA58_14045"/>
<dbReference type="Gene3D" id="1.25.40.10">
    <property type="entry name" value="Tetratricopeptide repeat domain"/>
    <property type="match status" value="1"/>
</dbReference>
<gene>
    <name evidence="2" type="ORF">EA58_14045</name>
</gene>
<evidence type="ECO:0000313" key="3">
    <source>
        <dbReference type="Proteomes" id="UP000027192"/>
    </source>
</evidence>
<dbReference type="AlphaFoldDB" id="A0A066RT55"/>
<dbReference type="RefSeq" id="WP_036753740.1">
    <property type="nucleotide sequence ID" value="NZ_JAGSGC010000004.1"/>
</dbReference>
<keyword evidence="3" id="KW-1185">Reference proteome</keyword>
<organism evidence="2 3">
    <name type="scientific">Photobacterium galatheae</name>
    <dbReference type="NCBI Taxonomy" id="1654360"/>
    <lineage>
        <taxon>Bacteria</taxon>
        <taxon>Pseudomonadati</taxon>
        <taxon>Pseudomonadota</taxon>
        <taxon>Gammaproteobacteria</taxon>
        <taxon>Vibrionales</taxon>
        <taxon>Vibrionaceae</taxon>
        <taxon>Photobacterium</taxon>
    </lineage>
</organism>
<dbReference type="InterPro" id="IPR011990">
    <property type="entry name" value="TPR-like_helical_dom_sf"/>
</dbReference>
<evidence type="ECO:0000313" key="2">
    <source>
        <dbReference type="EMBL" id="KDM90877.1"/>
    </source>
</evidence>
<proteinExistence type="predicted"/>
<name>A0A066RT55_9GAMM</name>
<evidence type="ECO:0008006" key="4">
    <source>
        <dbReference type="Google" id="ProtNLM"/>
    </source>
</evidence>
<keyword evidence="1" id="KW-0812">Transmembrane</keyword>
<sequence>MKKSDKFEDSWDDKSLERDGGLKRNLALGIISAAILLGAYSYFSSEENTDDARMHYIRQDYDKSLKIIDSILNNHDKVEQHEQALEIKSEILSDKKSDYYDKHEAYTTLKELFSVRNSLDTARKLVDLGDALNKSEKEIFDYLEYLAKKKDIESISRVSKYFLSSEDHRQQLKARKFLEMLPETTEKLINLAKVELIIGKSNATIKNAETYLNSAVFLGSAEAMMDLAFLQLTKAEIDKFSAQKHKAQFPLMVKRAIDMGYRGEKLISAATIMKFGRYGVPQDMTLANLIEKIHSDAKSN</sequence>
<accession>A0A066RT55</accession>
<protein>
    <recommendedName>
        <fullName evidence="4">Tetratricopeptide repeat-like domain-containing protein</fullName>
    </recommendedName>
</protein>
<feature type="transmembrane region" description="Helical" evidence="1">
    <location>
        <begin position="26"/>
        <end position="43"/>
    </location>
</feature>